<dbReference type="Proteomes" id="UP001154282">
    <property type="component" value="Unassembled WGS sequence"/>
</dbReference>
<sequence length="44" mass="4815">MKELLSWIFGTSSTNMMGFIHSEAAAIVVIGKESLAVTQQQEET</sequence>
<evidence type="ECO:0000313" key="1">
    <source>
        <dbReference type="EMBL" id="CAI0395064.1"/>
    </source>
</evidence>
<name>A0AAV0IEF0_9ROSI</name>
<protein>
    <submittedName>
        <fullName evidence="1">Uncharacterized protein</fullName>
    </submittedName>
</protein>
<accession>A0AAV0IEF0</accession>
<proteinExistence type="predicted"/>
<dbReference type="AlphaFoldDB" id="A0AAV0IEF0"/>
<comment type="caution">
    <text evidence="1">The sequence shown here is derived from an EMBL/GenBank/DDBJ whole genome shotgun (WGS) entry which is preliminary data.</text>
</comment>
<dbReference type="EMBL" id="CAMGYJ010000003">
    <property type="protein sequence ID" value="CAI0395064.1"/>
    <property type="molecule type" value="Genomic_DNA"/>
</dbReference>
<gene>
    <name evidence="1" type="ORF">LITE_LOCUS8575</name>
</gene>
<evidence type="ECO:0000313" key="2">
    <source>
        <dbReference type="Proteomes" id="UP001154282"/>
    </source>
</evidence>
<organism evidence="1 2">
    <name type="scientific">Linum tenue</name>
    <dbReference type="NCBI Taxonomy" id="586396"/>
    <lineage>
        <taxon>Eukaryota</taxon>
        <taxon>Viridiplantae</taxon>
        <taxon>Streptophyta</taxon>
        <taxon>Embryophyta</taxon>
        <taxon>Tracheophyta</taxon>
        <taxon>Spermatophyta</taxon>
        <taxon>Magnoliopsida</taxon>
        <taxon>eudicotyledons</taxon>
        <taxon>Gunneridae</taxon>
        <taxon>Pentapetalae</taxon>
        <taxon>rosids</taxon>
        <taxon>fabids</taxon>
        <taxon>Malpighiales</taxon>
        <taxon>Linaceae</taxon>
        <taxon>Linum</taxon>
    </lineage>
</organism>
<keyword evidence="2" id="KW-1185">Reference proteome</keyword>
<reference evidence="1" key="1">
    <citation type="submission" date="2022-08" db="EMBL/GenBank/DDBJ databases">
        <authorList>
            <person name="Gutierrez-Valencia J."/>
        </authorList>
    </citation>
    <scope>NUCLEOTIDE SEQUENCE</scope>
</reference>